<organism evidence="1 2">
    <name type="scientific">Dorcoceras hygrometricum</name>
    <dbReference type="NCBI Taxonomy" id="472368"/>
    <lineage>
        <taxon>Eukaryota</taxon>
        <taxon>Viridiplantae</taxon>
        <taxon>Streptophyta</taxon>
        <taxon>Embryophyta</taxon>
        <taxon>Tracheophyta</taxon>
        <taxon>Spermatophyta</taxon>
        <taxon>Magnoliopsida</taxon>
        <taxon>eudicotyledons</taxon>
        <taxon>Gunneridae</taxon>
        <taxon>Pentapetalae</taxon>
        <taxon>asterids</taxon>
        <taxon>lamiids</taxon>
        <taxon>Lamiales</taxon>
        <taxon>Gesneriaceae</taxon>
        <taxon>Didymocarpoideae</taxon>
        <taxon>Trichosporeae</taxon>
        <taxon>Loxocarpinae</taxon>
        <taxon>Dorcoceras</taxon>
    </lineage>
</organism>
<evidence type="ECO:0000313" key="1">
    <source>
        <dbReference type="EMBL" id="KZV20801.1"/>
    </source>
</evidence>
<proteinExistence type="predicted"/>
<keyword evidence="2" id="KW-1185">Reference proteome</keyword>
<reference evidence="1 2" key="1">
    <citation type="journal article" date="2015" name="Proc. Natl. Acad. Sci. U.S.A.">
        <title>The resurrection genome of Boea hygrometrica: A blueprint for survival of dehydration.</title>
        <authorList>
            <person name="Xiao L."/>
            <person name="Yang G."/>
            <person name="Zhang L."/>
            <person name="Yang X."/>
            <person name="Zhao S."/>
            <person name="Ji Z."/>
            <person name="Zhou Q."/>
            <person name="Hu M."/>
            <person name="Wang Y."/>
            <person name="Chen M."/>
            <person name="Xu Y."/>
            <person name="Jin H."/>
            <person name="Xiao X."/>
            <person name="Hu G."/>
            <person name="Bao F."/>
            <person name="Hu Y."/>
            <person name="Wan P."/>
            <person name="Li L."/>
            <person name="Deng X."/>
            <person name="Kuang T."/>
            <person name="Xiang C."/>
            <person name="Zhu J.K."/>
            <person name="Oliver M.J."/>
            <person name="He Y."/>
        </authorList>
    </citation>
    <scope>NUCLEOTIDE SEQUENCE [LARGE SCALE GENOMIC DNA]</scope>
    <source>
        <strain evidence="2">cv. XS01</strain>
    </source>
</reference>
<gene>
    <name evidence="1" type="ORF">F511_44133</name>
</gene>
<dbReference type="AlphaFoldDB" id="A0A2Z7AGB9"/>
<sequence>MSCVVRTNQYTLPELLSRVRHHACWPRMVAGRGQQARPLSCAVAAHIARPMGAVAHAGRTLATLLSHERRPPLRRSSGDVVTADFF</sequence>
<accession>A0A2Z7AGB9</accession>
<protein>
    <submittedName>
        <fullName evidence="1">Pentatricopeptide repeat-containing protein</fullName>
    </submittedName>
</protein>
<dbReference type="Proteomes" id="UP000250235">
    <property type="component" value="Unassembled WGS sequence"/>
</dbReference>
<dbReference type="EMBL" id="KV015394">
    <property type="protein sequence ID" value="KZV20801.1"/>
    <property type="molecule type" value="Genomic_DNA"/>
</dbReference>
<name>A0A2Z7AGB9_9LAMI</name>
<evidence type="ECO:0000313" key="2">
    <source>
        <dbReference type="Proteomes" id="UP000250235"/>
    </source>
</evidence>